<reference evidence="2 3" key="1">
    <citation type="submission" date="2018-06" db="EMBL/GenBank/DDBJ databases">
        <authorList>
            <consortium name="Pathogen Informatics"/>
            <person name="Doyle S."/>
        </authorList>
    </citation>
    <scope>NUCLEOTIDE SEQUENCE [LARGE SCALE GENOMIC DNA]</scope>
    <source>
        <strain evidence="2 3">NCTC11842</strain>
    </source>
</reference>
<dbReference type="Gene3D" id="1.25.40.10">
    <property type="entry name" value="Tetratricopeptide repeat domain"/>
    <property type="match status" value="1"/>
</dbReference>
<gene>
    <name evidence="2" type="ORF">NCTC11842_02003</name>
</gene>
<keyword evidence="2" id="KW-0808">Transferase</keyword>
<sequence length="115" mass="12787">MNLQDREAVQLLHSLGALYLRSGQQRRALIYLLLAIQIDPADTALLRTLTNGFIATGDGERALAAIGRLEQLEGSGMPLKFLRSRALWALGAKDEARRCFRDYLDSRRAVTCSPD</sequence>
<dbReference type="RefSeq" id="WP_010798164.1">
    <property type="nucleotide sequence ID" value="NZ_UAUF01000011.1"/>
</dbReference>
<name>A0A2X2CK70_PSELU</name>
<dbReference type="EMBL" id="UAUF01000011">
    <property type="protein sequence ID" value="SPZ06076.1"/>
    <property type="molecule type" value="Genomic_DNA"/>
</dbReference>
<evidence type="ECO:0000256" key="1">
    <source>
        <dbReference type="PROSITE-ProRule" id="PRU00339"/>
    </source>
</evidence>
<accession>A0A2X2CK70</accession>
<dbReference type="SUPFAM" id="SSF48452">
    <property type="entry name" value="TPR-like"/>
    <property type="match status" value="1"/>
</dbReference>
<proteinExistence type="predicted"/>
<dbReference type="InterPro" id="IPR011990">
    <property type="entry name" value="TPR-like_helical_dom_sf"/>
</dbReference>
<evidence type="ECO:0000313" key="2">
    <source>
        <dbReference type="EMBL" id="SPZ06076.1"/>
    </source>
</evidence>
<dbReference type="Pfam" id="PF13181">
    <property type="entry name" value="TPR_8"/>
    <property type="match status" value="1"/>
</dbReference>
<organism evidence="2 3">
    <name type="scientific">Pseudomonas luteola</name>
    <dbReference type="NCBI Taxonomy" id="47886"/>
    <lineage>
        <taxon>Bacteria</taxon>
        <taxon>Pseudomonadati</taxon>
        <taxon>Pseudomonadota</taxon>
        <taxon>Gammaproteobacteria</taxon>
        <taxon>Pseudomonadales</taxon>
        <taxon>Pseudomonadaceae</taxon>
        <taxon>Pseudomonas</taxon>
    </lineage>
</organism>
<dbReference type="EC" id="2.4.1.-" evidence="2"/>
<dbReference type="Proteomes" id="UP000250443">
    <property type="component" value="Unassembled WGS sequence"/>
</dbReference>
<dbReference type="GO" id="GO:0016757">
    <property type="term" value="F:glycosyltransferase activity"/>
    <property type="evidence" value="ECO:0007669"/>
    <property type="project" value="UniProtKB-KW"/>
</dbReference>
<dbReference type="InterPro" id="IPR019734">
    <property type="entry name" value="TPR_rpt"/>
</dbReference>
<dbReference type="PROSITE" id="PS50005">
    <property type="entry name" value="TPR"/>
    <property type="match status" value="1"/>
</dbReference>
<keyword evidence="1" id="KW-0802">TPR repeat</keyword>
<dbReference type="AlphaFoldDB" id="A0A2X2CK70"/>
<protein>
    <submittedName>
        <fullName evidence="2">Type III secretion component</fullName>
        <ecNumber evidence="2">2.4.1.-</ecNumber>
    </submittedName>
</protein>
<feature type="repeat" description="TPR" evidence="1">
    <location>
        <begin position="9"/>
        <end position="42"/>
    </location>
</feature>
<keyword evidence="2" id="KW-0328">Glycosyltransferase</keyword>
<evidence type="ECO:0000313" key="3">
    <source>
        <dbReference type="Proteomes" id="UP000250443"/>
    </source>
</evidence>